<name>C6BSJ4_MARSD</name>
<feature type="domain" description="PAC" evidence="12">
    <location>
        <begin position="174"/>
        <end position="226"/>
    </location>
</feature>
<keyword evidence="9" id="KW-1133">Transmembrane helix</keyword>
<evidence type="ECO:0000256" key="4">
    <source>
        <dbReference type="ARBA" id="ARBA00022679"/>
    </source>
</evidence>
<organism evidence="13 14">
    <name type="scientific">Maridesulfovibrio salexigens (strain ATCC 14822 / DSM 2638 / NCIMB 8403 / VKM B-1763)</name>
    <name type="common">Desulfovibrio salexigens</name>
    <dbReference type="NCBI Taxonomy" id="526222"/>
    <lineage>
        <taxon>Bacteria</taxon>
        <taxon>Pseudomonadati</taxon>
        <taxon>Thermodesulfobacteriota</taxon>
        <taxon>Desulfovibrionia</taxon>
        <taxon>Desulfovibrionales</taxon>
        <taxon>Desulfovibrionaceae</taxon>
        <taxon>Maridesulfovibrio</taxon>
    </lineage>
</organism>
<keyword evidence="9" id="KW-0812">Transmembrane</keyword>
<dbReference type="Gene3D" id="3.30.450.20">
    <property type="entry name" value="PAS domain"/>
    <property type="match status" value="2"/>
</dbReference>
<dbReference type="SMART" id="SM00387">
    <property type="entry name" value="HATPase_c"/>
    <property type="match status" value="1"/>
</dbReference>
<comment type="catalytic activity">
    <reaction evidence="1">
        <text>ATP + protein L-histidine = ADP + protein N-phospho-L-histidine.</text>
        <dbReference type="EC" id="2.7.13.3"/>
    </reaction>
</comment>
<dbReference type="PROSITE" id="PS50112">
    <property type="entry name" value="PAS"/>
    <property type="match status" value="2"/>
</dbReference>
<dbReference type="STRING" id="526222.Desal_3401"/>
<evidence type="ECO:0000259" key="12">
    <source>
        <dbReference type="PROSITE" id="PS50113"/>
    </source>
</evidence>
<gene>
    <name evidence="13" type="ordered locus">Desal_3401</name>
</gene>
<evidence type="ECO:0000313" key="14">
    <source>
        <dbReference type="Proteomes" id="UP000002601"/>
    </source>
</evidence>
<dbReference type="eggNOG" id="COG3852">
    <property type="taxonomic scope" value="Bacteria"/>
</dbReference>
<dbReference type="NCBIfam" id="TIGR00229">
    <property type="entry name" value="sensory_box"/>
    <property type="match status" value="2"/>
</dbReference>
<dbReference type="InterPro" id="IPR035965">
    <property type="entry name" value="PAS-like_dom_sf"/>
</dbReference>
<dbReference type="Pfam" id="PF00512">
    <property type="entry name" value="HisKA"/>
    <property type="match status" value="1"/>
</dbReference>
<dbReference type="GO" id="GO:0006355">
    <property type="term" value="P:regulation of DNA-templated transcription"/>
    <property type="evidence" value="ECO:0007669"/>
    <property type="project" value="InterPro"/>
</dbReference>
<reference evidence="13 14" key="1">
    <citation type="submission" date="2009-06" db="EMBL/GenBank/DDBJ databases">
        <title>Complete sequence of Desulfovibrio salexigens DSM 2638.</title>
        <authorList>
            <consortium name="US DOE Joint Genome Institute"/>
            <person name="Lucas S."/>
            <person name="Copeland A."/>
            <person name="Lapidus A."/>
            <person name="Glavina del Rio T."/>
            <person name="Tice H."/>
            <person name="Bruce D."/>
            <person name="Goodwin L."/>
            <person name="Pitluck S."/>
            <person name="Munk A.C."/>
            <person name="Brettin T."/>
            <person name="Detter J.C."/>
            <person name="Han C."/>
            <person name="Tapia R."/>
            <person name="Larimer F."/>
            <person name="Land M."/>
            <person name="Hauser L."/>
            <person name="Kyrpides N."/>
            <person name="Anderson I."/>
            <person name="Wall J.D."/>
            <person name="Arkin A.P."/>
            <person name="Dehal P."/>
            <person name="Chivian D."/>
            <person name="Giles B."/>
            <person name="Hazen T.C."/>
        </authorList>
    </citation>
    <scope>NUCLEOTIDE SEQUENCE [LARGE SCALE GENOMIC DNA]</scope>
    <source>
        <strain evidence="14">ATCC 14822 / DSM 2638 / NCIMB 8403 / VKM B-1763</strain>
    </source>
</reference>
<feature type="domain" description="PAS" evidence="11">
    <location>
        <begin position="96"/>
        <end position="169"/>
    </location>
</feature>
<feature type="transmembrane region" description="Helical" evidence="9">
    <location>
        <begin position="62"/>
        <end position="83"/>
    </location>
</feature>
<dbReference type="PANTHER" id="PTHR43065:SF42">
    <property type="entry name" value="TWO-COMPONENT SENSOR PPRA"/>
    <property type="match status" value="1"/>
</dbReference>
<dbReference type="SUPFAM" id="SSF55874">
    <property type="entry name" value="ATPase domain of HSP90 chaperone/DNA topoisomerase II/histidine kinase"/>
    <property type="match status" value="1"/>
</dbReference>
<keyword evidence="7" id="KW-0067">ATP-binding</keyword>
<dbReference type="Pfam" id="PF00989">
    <property type="entry name" value="PAS"/>
    <property type="match status" value="2"/>
</dbReference>
<keyword evidence="8" id="KW-0902">Two-component regulatory system</keyword>
<dbReference type="PROSITE" id="PS50113">
    <property type="entry name" value="PAC"/>
    <property type="match status" value="1"/>
</dbReference>
<dbReference type="CDD" id="cd00130">
    <property type="entry name" value="PAS"/>
    <property type="match status" value="2"/>
</dbReference>
<dbReference type="AlphaFoldDB" id="C6BSJ4"/>
<dbReference type="InterPro" id="IPR000014">
    <property type="entry name" value="PAS"/>
</dbReference>
<evidence type="ECO:0000259" key="10">
    <source>
        <dbReference type="PROSITE" id="PS50109"/>
    </source>
</evidence>
<dbReference type="eggNOG" id="COG3829">
    <property type="taxonomic scope" value="Bacteria"/>
</dbReference>
<evidence type="ECO:0000256" key="5">
    <source>
        <dbReference type="ARBA" id="ARBA00022741"/>
    </source>
</evidence>
<dbReference type="EC" id="2.7.13.3" evidence="2"/>
<dbReference type="InterPro" id="IPR013767">
    <property type="entry name" value="PAS_fold"/>
</dbReference>
<dbReference type="SMART" id="SM00388">
    <property type="entry name" value="HisKA"/>
    <property type="match status" value="1"/>
</dbReference>
<feature type="transmembrane region" description="Helical" evidence="9">
    <location>
        <begin position="20"/>
        <end position="42"/>
    </location>
</feature>
<dbReference type="PRINTS" id="PR00344">
    <property type="entry name" value="BCTRLSENSOR"/>
</dbReference>
<dbReference type="HOGENOM" id="CLU_447404_0_0_7"/>
<dbReference type="GO" id="GO:0000155">
    <property type="term" value="F:phosphorelay sensor kinase activity"/>
    <property type="evidence" value="ECO:0007669"/>
    <property type="project" value="InterPro"/>
</dbReference>
<evidence type="ECO:0000256" key="8">
    <source>
        <dbReference type="ARBA" id="ARBA00023012"/>
    </source>
</evidence>
<keyword evidence="6 13" id="KW-0418">Kinase</keyword>
<evidence type="ECO:0000256" key="7">
    <source>
        <dbReference type="ARBA" id="ARBA00022840"/>
    </source>
</evidence>
<feature type="domain" description="PAS" evidence="11">
    <location>
        <begin position="227"/>
        <end position="275"/>
    </location>
</feature>
<dbReference type="GO" id="GO:0005524">
    <property type="term" value="F:ATP binding"/>
    <property type="evidence" value="ECO:0007669"/>
    <property type="project" value="UniProtKB-KW"/>
</dbReference>
<dbReference type="Gene3D" id="1.10.287.130">
    <property type="match status" value="1"/>
</dbReference>
<dbReference type="KEGG" id="dsa:Desal_3401"/>
<evidence type="ECO:0000256" key="1">
    <source>
        <dbReference type="ARBA" id="ARBA00000085"/>
    </source>
</evidence>
<dbReference type="InterPro" id="IPR003594">
    <property type="entry name" value="HATPase_dom"/>
</dbReference>
<keyword evidence="4" id="KW-0808">Transferase</keyword>
<dbReference type="InterPro" id="IPR004358">
    <property type="entry name" value="Sig_transdc_His_kin-like_C"/>
</dbReference>
<dbReference type="OrthoDB" id="1931120at2"/>
<dbReference type="InterPro" id="IPR003661">
    <property type="entry name" value="HisK_dim/P_dom"/>
</dbReference>
<dbReference type="PROSITE" id="PS50109">
    <property type="entry name" value="HIS_KIN"/>
    <property type="match status" value="1"/>
</dbReference>
<accession>C6BSJ4</accession>
<dbReference type="InterPro" id="IPR036890">
    <property type="entry name" value="HATPase_C_sf"/>
</dbReference>
<dbReference type="Pfam" id="PF02518">
    <property type="entry name" value="HATPase_c"/>
    <property type="match status" value="1"/>
</dbReference>
<protein>
    <recommendedName>
        <fullName evidence="2">histidine kinase</fullName>
        <ecNumber evidence="2">2.7.13.3</ecNumber>
    </recommendedName>
</protein>
<dbReference type="Proteomes" id="UP000002601">
    <property type="component" value="Chromosome"/>
</dbReference>
<evidence type="ECO:0000256" key="9">
    <source>
        <dbReference type="SAM" id="Phobius"/>
    </source>
</evidence>
<dbReference type="EMBL" id="CP001649">
    <property type="protein sequence ID" value="ACS81450.1"/>
    <property type="molecule type" value="Genomic_DNA"/>
</dbReference>
<dbReference type="PANTHER" id="PTHR43065">
    <property type="entry name" value="SENSOR HISTIDINE KINASE"/>
    <property type="match status" value="1"/>
</dbReference>
<keyword evidence="14" id="KW-1185">Reference proteome</keyword>
<dbReference type="SUPFAM" id="SSF55785">
    <property type="entry name" value="PYP-like sensor domain (PAS domain)"/>
    <property type="match status" value="2"/>
</dbReference>
<feature type="domain" description="Histidine kinase" evidence="10">
    <location>
        <begin position="361"/>
        <end position="607"/>
    </location>
</feature>
<dbReference type="InterPro" id="IPR036097">
    <property type="entry name" value="HisK_dim/P_sf"/>
</dbReference>
<keyword evidence="3" id="KW-0597">Phosphoprotein</keyword>
<evidence type="ECO:0000256" key="3">
    <source>
        <dbReference type="ARBA" id="ARBA00022553"/>
    </source>
</evidence>
<evidence type="ECO:0000259" key="11">
    <source>
        <dbReference type="PROSITE" id="PS50112"/>
    </source>
</evidence>
<evidence type="ECO:0000256" key="2">
    <source>
        <dbReference type="ARBA" id="ARBA00012438"/>
    </source>
</evidence>
<dbReference type="Gene3D" id="3.30.565.10">
    <property type="entry name" value="Histidine kinase-like ATPase, C-terminal domain"/>
    <property type="match status" value="1"/>
</dbReference>
<evidence type="ECO:0000313" key="13">
    <source>
        <dbReference type="EMBL" id="ACS81450.1"/>
    </source>
</evidence>
<proteinExistence type="predicted"/>
<sequence length="610" mass="68524">MESNRGEFMNGYRYAGTKMLLTFGFVAAMLWVIDSYFDFTWFNQAGRPFDYYLLPFDNMHEIYMRGMLVCFIFVGGAVVSFLYDRVVRSEKLARESETEIQTIFNSIGDAVIATDCNGKVTRMNPVARQLTGWSIDEAEGRPLAEVFKIVNSVTRHPCASPVDTVLKTKGVVGLSNHTALISRSGEEFHIADSAAPVFNEKGDISGTVLVFRDASEEYRQREELRRLRNYLSNIIDSMPSVLVGVDAEGHVTQWNMTAEKVTGISAGDAQGKSLVSVFPRMASEMDKIRETIRTRKPCCEERKTRQGESGTCYEDVTIFPLIANGVDGAVIQIDDVTERCNLEQMMIQSEKMMSVGGLAAGMAHEINNPLAAIVGNSQNILNRIYKDLDKNHETACECNVDLENIREYLSRRDVPKMLNGISESCNRAATIVSNMLRFSRKSERKFGECNLAELMNNTLELAANDYDLKSEYDFRKIEIIKEYSSELSSVVCEENELQQVFLNLLKNGAQAMMEKEYVEDKPCFILRLKKDGHMAVIEVEDNGPGMEEDVRKRVFEPFYSTKRVGSGTGLGLSVSYFIITDQHKGLMEVSSVPGSWTRFGIKIPISGREA</sequence>
<dbReference type="InterPro" id="IPR005467">
    <property type="entry name" value="His_kinase_dom"/>
</dbReference>
<keyword evidence="5" id="KW-0547">Nucleotide-binding</keyword>
<dbReference type="InterPro" id="IPR000700">
    <property type="entry name" value="PAS-assoc_C"/>
</dbReference>
<dbReference type="SUPFAM" id="SSF47384">
    <property type="entry name" value="Homodimeric domain of signal transducing histidine kinase"/>
    <property type="match status" value="1"/>
</dbReference>
<dbReference type="CDD" id="cd00082">
    <property type="entry name" value="HisKA"/>
    <property type="match status" value="1"/>
</dbReference>
<keyword evidence="9" id="KW-0472">Membrane</keyword>
<dbReference type="SMART" id="SM00091">
    <property type="entry name" value="PAS"/>
    <property type="match status" value="2"/>
</dbReference>
<evidence type="ECO:0000256" key="6">
    <source>
        <dbReference type="ARBA" id="ARBA00022777"/>
    </source>
</evidence>